<proteinExistence type="predicted"/>
<name>A0ABY7JXW0_9ACTN</name>
<evidence type="ECO:0000313" key="2">
    <source>
        <dbReference type="Proteomes" id="UP001164693"/>
    </source>
</evidence>
<accession>A0ABY7JXW0</accession>
<keyword evidence="2" id="KW-1185">Reference proteome</keyword>
<gene>
    <name evidence="1" type="ORF">M6B22_15360</name>
</gene>
<dbReference type="EMBL" id="CP097463">
    <property type="protein sequence ID" value="WAX55906.1"/>
    <property type="molecule type" value="Genomic_DNA"/>
</dbReference>
<evidence type="ECO:0008006" key="3">
    <source>
        <dbReference type="Google" id="ProtNLM"/>
    </source>
</evidence>
<evidence type="ECO:0000313" key="1">
    <source>
        <dbReference type="EMBL" id="WAX55906.1"/>
    </source>
</evidence>
<dbReference type="Proteomes" id="UP001164693">
    <property type="component" value="Chromosome"/>
</dbReference>
<reference evidence="1" key="1">
    <citation type="submission" date="2022-05" db="EMBL/GenBank/DDBJ databases">
        <title>Jatrophihabitans sp. SB3-54 whole genome sequence.</title>
        <authorList>
            <person name="Suh M.K."/>
            <person name="Eom M.K."/>
            <person name="Kim J.S."/>
            <person name="Kim H.S."/>
            <person name="Do H.E."/>
            <person name="Shin Y.K."/>
            <person name="Lee J.-S."/>
        </authorList>
    </citation>
    <scope>NUCLEOTIDE SEQUENCE</scope>
    <source>
        <strain evidence="1">SB3-54</strain>
    </source>
</reference>
<dbReference type="RefSeq" id="WP_269442431.1">
    <property type="nucleotide sequence ID" value="NZ_CP097463.1"/>
</dbReference>
<organism evidence="1 2">
    <name type="scientific">Jatrophihabitans cynanchi</name>
    <dbReference type="NCBI Taxonomy" id="2944128"/>
    <lineage>
        <taxon>Bacteria</taxon>
        <taxon>Bacillati</taxon>
        <taxon>Actinomycetota</taxon>
        <taxon>Actinomycetes</taxon>
        <taxon>Jatrophihabitantales</taxon>
        <taxon>Jatrophihabitantaceae</taxon>
        <taxon>Jatrophihabitans</taxon>
    </lineage>
</organism>
<sequence>MRAEKVITRPPVALHAVADFGTGVSARITSIKAVKVQAVGPGSVSGPGLNVVIQVTNHTAKALNLNNAVASVASADGTPGVLMVFTPNEGGDEDIPLPGPDSFSHPMNGSLLPRATASGTYVFTIPVVNRNPITVSFSYAGGGPVVLFKGDAS</sequence>
<protein>
    <recommendedName>
        <fullName evidence="3">DUF4352 domain-containing protein</fullName>
    </recommendedName>
</protein>